<feature type="domain" description="PDEase" evidence="8">
    <location>
        <begin position="65"/>
        <end position="431"/>
    </location>
</feature>
<accession>E4XT10</accession>
<feature type="binding site" evidence="5">
    <location>
        <position position="183"/>
    </location>
    <ligand>
        <name>Zn(2+)</name>
        <dbReference type="ChEBI" id="CHEBI:29105"/>
        <label>2</label>
    </ligand>
</feature>
<feature type="compositionally biased region" description="Acidic residues" evidence="7">
    <location>
        <begin position="456"/>
        <end position="474"/>
    </location>
</feature>
<feature type="active site" description="Proton donor" evidence="3">
    <location>
        <position position="142"/>
    </location>
</feature>
<feature type="binding site" evidence="5">
    <location>
        <position position="146"/>
    </location>
    <ligand>
        <name>Zn(2+)</name>
        <dbReference type="ChEBI" id="CHEBI:29105"/>
        <label>1</label>
    </ligand>
</feature>
<evidence type="ECO:0000256" key="4">
    <source>
        <dbReference type="PIRSR" id="PIRSR623088-2"/>
    </source>
</evidence>
<feature type="binding site" evidence="4">
    <location>
        <begin position="142"/>
        <end position="146"/>
    </location>
    <ligand>
        <name>AMP</name>
        <dbReference type="ChEBI" id="CHEBI:456215"/>
    </ligand>
</feature>
<feature type="binding site" evidence="4">
    <location>
        <position position="305"/>
    </location>
    <ligand>
        <name>AMP</name>
        <dbReference type="ChEBI" id="CHEBI:456215"/>
    </ligand>
</feature>
<evidence type="ECO:0000256" key="3">
    <source>
        <dbReference type="PIRSR" id="PIRSR623088-1"/>
    </source>
</evidence>
<evidence type="ECO:0000256" key="5">
    <source>
        <dbReference type="PIRSR" id="PIRSR623088-3"/>
    </source>
</evidence>
<evidence type="ECO:0000256" key="7">
    <source>
        <dbReference type="SAM" id="MobiDB-lite"/>
    </source>
</evidence>
<dbReference type="EMBL" id="FN653145">
    <property type="protein sequence ID" value="CBY12872.1"/>
    <property type="molecule type" value="Genomic_DNA"/>
</dbReference>
<keyword evidence="1 5" id="KW-0479">Metal-binding</keyword>
<evidence type="ECO:0000256" key="6">
    <source>
        <dbReference type="RuleBase" id="RU363067"/>
    </source>
</evidence>
<dbReference type="AlphaFoldDB" id="E4XT10"/>
<dbReference type="PRINTS" id="PR00387">
    <property type="entry name" value="PDIESTERASE1"/>
</dbReference>
<keyword evidence="10" id="KW-1185">Reference proteome</keyword>
<dbReference type="OrthoDB" id="189220at2759"/>
<dbReference type="FunCoup" id="E4XT10">
    <property type="interactions" value="2"/>
</dbReference>
<reference evidence="9" key="1">
    <citation type="journal article" date="2010" name="Science">
        <title>Plasticity of animal genome architecture unmasked by rapid evolution of a pelagic tunicate.</title>
        <authorList>
            <person name="Denoeud F."/>
            <person name="Henriet S."/>
            <person name="Mungpakdee S."/>
            <person name="Aury J.M."/>
            <person name="Da Silva C."/>
            <person name="Brinkmann H."/>
            <person name="Mikhaleva J."/>
            <person name="Olsen L.C."/>
            <person name="Jubin C."/>
            <person name="Canestro C."/>
            <person name="Bouquet J.M."/>
            <person name="Danks G."/>
            <person name="Poulain J."/>
            <person name="Campsteijn C."/>
            <person name="Adamski M."/>
            <person name="Cross I."/>
            <person name="Yadetie F."/>
            <person name="Muffato M."/>
            <person name="Louis A."/>
            <person name="Butcher S."/>
            <person name="Tsagkogeorga G."/>
            <person name="Konrad A."/>
            <person name="Singh S."/>
            <person name="Jensen M.F."/>
            <person name="Cong E.H."/>
            <person name="Eikeseth-Otteraa H."/>
            <person name="Noel B."/>
            <person name="Anthouard V."/>
            <person name="Porcel B.M."/>
            <person name="Kachouri-Lafond R."/>
            <person name="Nishino A."/>
            <person name="Ugolini M."/>
            <person name="Chourrout P."/>
            <person name="Nishida H."/>
            <person name="Aasland R."/>
            <person name="Huzurbazar S."/>
            <person name="Westhof E."/>
            <person name="Delsuc F."/>
            <person name="Lehrach H."/>
            <person name="Reinhardt R."/>
            <person name="Weissenbach J."/>
            <person name="Roy S.W."/>
            <person name="Artiguenave F."/>
            <person name="Postlethwait J.H."/>
            <person name="Manak J.R."/>
            <person name="Thompson E.M."/>
            <person name="Jaillon O."/>
            <person name="Du Pasquier L."/>
            <person name="Boudinot P."/>
            <person name="Liberles D.A."/>
            <person name="Volff J.N."/>
            <person name="Philippe H."/>
            <person name="Lenhard B."/>
            <person name="Roest Crollius H."/>
            <person name="Wincker P."/>
            <person name="Chourrout D."/>
        </authorList>
    </citation>
    <scope>NUCLEOTIDE SEQUENCE [LARGE SCALE GENOMIC DNA]</scope>
</reference>
<dbReference type="SMART" id="SM00471">
    <property type="entry name" value="HDc"/>
    <property type="match status" value="1"/>
</dbReference>
<feature type="binding site" evidence="5">
    <location>
        <position position="182"/>
    </location>
    <ligand>
        <name>Zn(2+)</name>
        <dbReference type="ChEBI" id="CHEBI:29105"/>
        <label>1</label>
    </ligand>
</feature>
<feature type="binding site" evidence="5">
    <location>
        <position position="183"/>
    </location>
    <ligand>
        <name>Zn(2+)</name>
        <dbReference type="ChEBI" id="CHEBI:29105"/>
        <label>1</label>
    </ligand>
</feature>
<dbReference type="PROSITE" id="PS00126">
    <property type="entry name" value="PDEASE_I_1"/>
    <property type="match status" value="1"/>
</dbReference>
<gene>
    <name evidence="9" type="ORF">GSOID_T00002937001</name>
</gene>
<evidence type="ECO:0000313" key="10">
    <source>
        <dbReference type="Proteomes" id="UP000001307"/>
    </source>
</evidence>
<protein>
    <recommendedName>
        <fullName evidence="6">Phosphodiesterase</fullName>
        <ecNumber evidence="6">3.1.4.-</ecNumber>
    </recommendedName>
</protein>
<dbReference type="Pfam" id="PF00233">
    <property type="entry name" value="PDEase_I"/>
    <property type="match status" value="1"/>
</dbReference>
<dbReference type="PROSITE" id="PS51845">
    <property type="entry name" value="PDEASE_I_2"/>
    <property type="match status" value="1"/>
</dbReference>
<feature type="binding site" evidence="5">
    <location>
        <position position="305"/>
    </location>
    <ligand>
        <name>Zn(2+)</name>
        <dbReference type="ChEBI" id="CHEBI:29105"/>
        <label>1</label>
    </ligand>
</feature>
<evidence type="ECO:0000259" key="8">
    <source>
        <dbReference type="PROSITE" id="PS51845"/>
    </source>
</evidence>
<comment type="cofactor">
    <cofactor evidence="6">
        <name>a divalent metal cation</name>
        <dbReference type="ChEBI" id="CHEBI:60240"/>
    </cofactor>
    <text evidence="6">Binds 2 divalent metal cations per subunit. Site 1 may preferentially bind zinc ions, while site 2 has a preference for magnesium and/or manganese ions.</text>
</comment>
<dbReference type="CDD" id="cd00077">
    <property type="entry name" value="HDc"/>
    <property type="match status" value="1"/>
</dbReference>
<feature type="binding site" evidence="4">
    <location>
        <position position="356"/>
    </location>
    <ligand>
        <name>AMP</name>
        <dbReference type="ChEBI" id="CHEBI:456215"/>
    </ligand>
</feature>
<dbReference type="GO" id="GO:0004114">
    <property type="term" value="F:3',5'-cyclic-nucleotide phosphodiesterase activity"/>
    <property type="evidence" value="ECO:0007669"/>
    <property type="project" value="InterPro"/>
</dbReference>
<dbReference type="GO" id="GO:0046872">
    <property type="term" value="F:metal ion binding"/>
    <property type="evidence" value="ECO:0007669"/>
    <property type="project" value="UniProtKB-KW"/>
</dbReference>
<feature type="region of interest" description="Disordered" evidence="7">
    <location>
        <begin position="435"/>
        <end position="522"/>
    </location>
</feature>
<evidence type="ECO:0000313" key="9">
    <source>
        <dbReference type="EMBL" id="CBY12872.1"/>
    </source>
</evidence>
<sequence>MAIEDFDLDSEGHYGTLGPYACVPKEITEELSKGYLSKLKPIKPSKSKYKPKDHDQVNFTFNLDVNGLVPLSSDEYFAKIDSWGWSSHLASVLCGTRPLRCTFANLFERYGFFRKGLVDSQQFFNFCDAIELKYQKHRNFYHNGIHGTDVLQTVHVMINSTGLINFLDDLEILAILFAAACHDVEHTGTTNDFHKDTKSALAQLYSNVSVLENHHLETTWNTLGQKDCNMLNLSDSQLKYFKELVHEMILHTDLAKHFDQVKSINSALAVMTPETWSEYARDPDKPIPAPFDKKSLLALVLHAADISNAAKPWHLQQLFTMQILQEFFDQGDELKQRNMPLPPLSNRTTTNIPDSQIGFIAYLVKPLYESMSNYLCSMAPVIAARAKHGSNYVQGTPTANSILASMKDFDNLWRGNLSYNSDRWGKIKAAKNRFQRPSVMPNAPRMLSSKPKEQEPEAILEDDDESEENEEEDLEFIRKARKSLAMSHPATMSANPENIPSEIAITAYESKETINSEDLSPP</sequence>
<dbReference type="InterPro" id="IPR003607">
    <property type="entry name" value="HD/PDEase_dom"/>
</dbReference>
<dbReference type="InterPro" id="IPR002073">
    <property type="entry name" value="PDEase_catalytic_dom"/>
</dbReference>
<comment type="similarity">
    <text evidence="6">Belongs to the cyclic nucleotide phosphodiesterase family.</text>
</comment>
<feature type="binding site" evidence="4">
    <location>
        <position position="183"/>
    </location>
    <ligand>
        <name>AMP</name>
        <dbReference type="ChEBI" id="CHEBI:456215"/>
    </ligand>
</feature>
<dbReference type="GO" id="GO:0007165">
    <property type="term" value="P:signal transduction"/>
    <property type="evidence" value="ECO:0007669"/>
    <property type="project" value="InterPro"/>
</dbReference>
<dbReference type="InParanoid" id="E4XT10"/>
<name>E4XT10_OIKDI</name>
<dbReference type="PANTHER" id="PTHR11347">
    <property type="entry name" value="CYCLIC NUCLEOTIDE PHOSPHODIESTERASE"/>
    <property type="match status" value="1"/>
</dbReference>
<organism evidence="9">
    <name type="scientific">Oikopleura dioica</name>
    <name type="common">Tunicate</name>
    <dbReference type="NCBI Taxonomy" id="34765"/>
    <lineage>
        <taxon>Eukaryota</taxon>
        <taxon>Metazoa</taxon>
        <taxon>Chordata</taxon>
        <taxon>Tunicata</taxon>
        <taxon>Appendicularia</taxon>
        <taxon>Copelata</taxon>
        <taxon>Oikopleuridae</taxon>
        <taxon>Oikopleura</taxon>
    </lineage>
</organism>
<keyword evidence="2 6" id="KW-0378">Hydrolase</keyword>
<evidence type="ECO:0000256" key="1">
    <source>
        <dbReference type="ARBA" id="ARBA00022723"/>
    </source>
</evidence>
<proteinExistence type="inferred from homology"/>
<evidence type="ECO:0000256" key="2">
    <source>
        <dbReference type="ARBA" id="ARBA00022801"/>
    </source>
</evidence>
<dbReference type="InterPro" id="IPR036971">
    <property type="entry name" value="PDEase_catalytic_dom_sf"/>
</dbReference>
<dbReference type="Proteomes" id="UP000001307">
    <property type="component" value="Unassembled WGS sequence"/>
</dbReference>
<dbReference type="EC" id="3.1.4.-" evidence="6"/>
<dbReference type="Gene3D" id="1.10.1300.10">
    <property type="entry name" value="3'5'-cyclic nucleotide phosphodiesterase, catalytic domain"/>
    <property type="match status" value="1"/>
</dbReference>
<dbReference type="SUPFAM" id="SSF109604">
    <property type="entry name" value="HD-domain/PDEase-like"/>
    <property type="match status" value="1"/>
</dbReference>
<dbReference type="InterPro" id="IPR023088">
    <property type="entry name" value="PDEase"/>
</dbReference>
<dbReference type="InterPro" id="IPR023174">
    <property type="entry name" value="PDEase_CS"/>
</dbReference>